<sequence length="106" mass="11708">MPQVTITVDATDFEQLWTTCMAWASAGWDTGEQEGQFEPVQSDAVEYGWKHAYWMGGNWASVVLARSFLAAVGHDFQVVADTADDPGYRGFVILSDCQDRALADRA</sequence>
<dbReference type="RefSeq" id="WP_093577398.1">
    <property type="nucleotide sequence ID" value="NZ_FOWC01000032.1"/>
</dbReference>
<reference evidence="1 2" key="1">
    <citation type="submission" date="2016-10" db="EMBL/GenBank/DDBJ databases">
        <authorList>
            <person name="de Groot N.N."/>
        </authorList>
    </citation>
    <scope>NUCLEOTIDE SEQUENCE [LARGE SCALE GENOMIC DNA]</scope>
    <source>
        <strain evidence="1 2">DSM 44637</strain>
    </source>
</reference>
<organism evidence="1 2">
    <name type="scientific">Amycolatopsis rubida</name>
    <dbReference type="NCBI Taxonomy" id="112413"/>
    <lineage>
        <taxon>Bacteria</taxon>
        <taxon>Bacillati</taxon>
        <taxon>Actinomycetota</taxon>
        <taxon>Actinomycetes</taxon>
        <taxon>Pseudonocardiales</taxon>
        <taxon>Pseudonocardiaceae</taxon>
        <taxon>Amycolatopsis</taxon>
    </lineage>
</organism>
<evidence type="ECO:0000313" key="2">
    <source>
        <dbReference type="Proteomes" id="UP000199137"/>
    </source>
</evidence>
<name>A0A1I6BM46_9PSEU</name>
<proteinExistence type="predicted"/>
<accession>A0A1I6BM46</accession>
<dbReference type="EMBL" id="FOWC01000032">
    <property type="protein sequence ID" value="SFQ82016.1"/>
    <property type="molecule type" value="Genomic_DNA"/>
</dbReference>
<dbReference type="Proteomes" id="UP000199137">
    <property type="component" value="Unassembled WGS sequence"/>
</dbReference>
<dbReference type="AlphaFoldDB" id="A0A1I6BM46"/>
<gene>
    <name evidence="1" type="ORF">SAMN05421854_13217</name>
</gene>
<evidence type="ECO:0000313" key="1">
    <source>
        <dbReference type="EMBL" id="SFQ82016.1"/>
    </source>
</evidence>
<protein>
    <submittedName>
        <fullName evidence="1">Uncharacterized protein</fullName>
    </submittedName>
</protein>